<dbReference type="PANTHER" id="PTHR45686">
    <property type="entry name" value="ADP-RIBOSYLATION FACTOR GTPASE ACTIVATING PROTEIN 3, ISOFORM H-RELATED"/>
    <property type="match status" value="1"/>
</dbReference>
<feature type="region of interest" description="Disordered" evidence="3">
    <location>
        <begin position="292"/>
        <end position="326"/>
    </location>
</feature>
<evidence type="ECO:0000256" key="3">
    <source>
        <dbReference type="SAM" id="MobiDB-lite"/>
    </source>
</evidence>
<sequence>MSDNLIAPVQHAVPASSIQSSVPKSTITKRNVKAKKGLGAKKVGGLGGKKVAKADFVQLEKNAEEEDKVKHRLSVSSGTSDGVKAKIEESSAESFRLAYQDITVKEKQNNMKLSKMDLNKKEQAQRLGMGMGRTDGVSHSMDMKTINQVTPVKTSRRGKYKDKDDIFYDAFSSSSKSRGNRWDDSDSDDDNASDSGRKDFYPSSKKSSKDDPLQTFSITPITDTHRADSTVFMPATTSEPKANRQRNIKKPSNSATGEDYLNKFKGAQAISSDMLFGSSGSQYNDEQNIKRFEGYSGISSDQYHGRSQSYRSNPGGHMEDIKDGVKEGVRSVAGKLSNIASDLASTLQDRYG</sequence>
<feature type="region of interest" description="Disordered" evidence="3">
    <location>
        <begin position="133"/>
        <end position="158"/>
    </location>
</feature>
<keyword evidence="2" id="KW-0862">Zinc</keyword>
<reference evidence="4 5" key="1">
    <citation type="submission" date="2024-02" db="EMBL/GenBank/DDBJ databases">
        <authorList>
            <person name="Daric V."/>
            <person name="Darras S."/>
        </authorList>
    </citation>
    <scope>NUCLEOTIDE SEQUENCE [LARGE SCALE GENOMIC DNA]</scope>
</reference>
<accession>A0ABP0FUW3</accession>
<comment type="caution">
    <text evidence="4">The sequence shown here is derived from an EMBL/GenBank/DDBJ whole genome shotgun (WGS) entry which is preliminary data.</text>
</comment>
<feature type="region of interest" description="Disordered" evidence="3">
    <location>
        <begin position="173"/>
        <end position="259"/>
    </location>
</feature>
<evidence type="ECO:0000256" key="1">
    <source>
        <dbReference type="ARBA" id="ARBA00022723"/>
    </source>
</evidence>
<feature type="region of interest" description="Disordered" evidence="3">
    <location>
        <begin position="1"/>
        <end position="24"/>
    </location>
</feature>
<feature type="compositionally biased region" description="Basic and acidic residues" evidence="3">
    <location>
        <begin position="317"/>
        <end position="326"/>
    </location>
</feature>
<keyword evidence="5" id="KW-1185">Reference proteome</keyword>
<organism evidence="4 5">
    <name type="scientific">Clavelina lepadiformis</name>
    <name type="common">Light-bulb sea squirt</name>
    <name type="synonym">Ascidia lepadiformis</name>
    <dbReference type="NCBI Taxonomy" id="159417"/>
    <lineage>
        <taxon>Eukaryota</taxon>
        <taxon>Metazoa</taxon>
        <taxon>Chordata</taxon>
        <taxon>Tunicata</taxon>
        <taxon>Ascidiacea</taxon>
        <taxon>Aplousobranchia</taxon>
        <taxon>Clavelinidae</taxon>
        <taxon>Clavelina</taxon>
    </lineage>
</organism>
<dbReference type="EMBL" id="CAWYQH010000097">
    <property type="protein sequence ID" value="CAK8683387.1"/>
    <property type="molecule type" value="Genomic_DNA"/>
</dbReference>
<name>A0ABP0FUW3_CLALP</name>
<protein>
    <submittedName>
        <fullName evidence="4">Uncharacterized protein</fullName>
    </submittedName>
</protein>
<evidence type="ECO:0000313" key="4">
    <source>
        <dbReference type="EMBL" id="CAK8683387.1"/>
    </source>
</evidence>
<evidence type="ECO:0000313" key="5">
    <source>
        <dbReference type="Proteomes" id="UP001642483"/>
    </source>
</evidence>
<evidence type="ECO:0000256" key="2">
    <source>
        <dbReference type="ARBA" id="ARBA00022833"/>
    </source>
</evidence>
<dbReference type="PANTHER" id="PTHR45686:SF4">
    <property type="entry name" value="ADP-RIBOSYLATION FACTOR GTPASE ACTIVATING PROTEIN 3, ISOFORM H"/>
    <property type="match status" value="1"/>
</dbReference>
<dbReference type="Proteomes" id="UP001642483">
    <property type="component" value="Unassembled WGS sequence"/>
</dbReference>
<proteinExistence type="predicted"/>
<feature type="compositionally biased region" description="Polar residues" evidence="3">
    <location>
        <begin position="297"/>
        <end position="312"/>
    </location>
</feature>
<keyword evidence="1" id="KW-0479">Metal-binding</keyword>
<gene>
    <name evidence="4" type="ORF">CVLEPA_LOCUS14467</name>
</gene>